<dbReference type="GO" id="GO:0004519">
    <property type="term" value="F:endonuclease activity"/>
    <property type="evidence" value="ECO:0007669"/>
    <property type="project" value="UniProtKB-KW"/>
</dbReference>
<dbReference type="Proteomes" id="UP001171620">
    <property type="component" value="Unassembled WGS sequence"/>
</dbReference>
<feature type="domain" description="Endonuclease/exonuclease/phosphatase" evidence="1">
    <location>
        <begin position="6"/>
        <end position="258"/>
    </location>
</feature>
<keyword evidence="2" id="KW-0255">Endonuclease</keyword>
<dbReference type="Gene3D" id="3.60.10.10">
    <property type="entry name" value="Endonuclease/exonuclease/phosphatase"/>
    <property type="match status" value="1"/>
</dbReference>
<dbReference type="EMBL" id="JAUJRV010000008">
    <property type="protein sequence ID" value="MDN7795986.1"/>
    <property type="molecule type" value="Genomic_DNA"/>
</dbReference>
<dbReference type="InterPro" id="IPR005135">
    <property type="entry name" value="Endo/exonuclease/phosphatase"/>
</dbReference>
<dbReference type="InterPro" id="IPR036691">
    <property type="entry name" value="Endo/exonu/phosph_ase_sf"/>
</dbReference>
<organism evidence="2 3">
    <name type="scientific">Burkholderia vietnamiensis</name>
    <dbReference type="NCBI Taxonomy" id="60552"/>
    <lineage>
        <taxon>Bacteria</taxon>
        <taxon>Pseudomonadati</taxon>
        <taxon>Pseudomonadota</taxon>
        <taxon>Betaproteobacteria</taxon>
        <taxon>Burkholderiales</taxon>
        <taxon>Burkholderiaceae</taxon>
        <taxon>Burkholderia</taxon>
        <taxon>Burkholderia cepacia complex</taxon>
    </lineage>
</organism>
<evidence type="ECO:0000259" key="1">
    <source>
        <dbReference type="Pfam" id="PF03372"/>
    </source>
</evidence>
<name>A0AAW7SYA4_BURVI</name>
<keyword evidence="2" id="KW-0378">Hydrolase</keyword>
<evidence type="ECO:0000313" key="3">
    <source>
        <dbReference type="Proteomes" id="UP001171620"/>
    </source>
</evidence>
<reference evidence="2" key="1">
    <citation type="submission" date="2023-07" db="EMBL/GenBank/DDBJ databases">
        <title>A collection of bacterial strains from the Burkholderia cepacia Research Laboratory and Repository.</title>
        <authorList>
            <person name="Lipuma J."/>
            <person name="Spilker T."/>
            <person name="Caverly L."/>
        </authorList>
    </citation>
    <scope>NUCLEOTIDE SEQUENCE</scope>
    <source>
        <strain evidence="2">AU44268</strain>
    </source>
</reference>
<dbReference type="SUPFAM" id="SSF56219">
    <property type="entry name" value="DNase I-like"/>
    <property type="match status" value="1"/>
</dbReference>
<dbReference type="Pfam" id="PF03372">
    <property type="entry name" value="Exo_endo_phos"/>
    <property type="match status" value="1"/>
</dbReference>
<gene>
    <name evidence="2" type="ORF">QZM33_13680</name>
</gene>
<sequence length="268" mass="28901">MSLTVLTYNTLFAGRDGANDERAQAQIGLINEVRPDVFLMQEAKGFDANGGAWLHALENAIGMRGFLAVAPRTGQNLAIFIRAPLRPLAFEVDGANFHHALATLRVAVPGVEMPVTFISAHLCPNGPDVRRREAAYLAVQAAPDKLTLITGDFNSASPHDPEPADWPALASHHRARYLADDLQGIDRSVLAHLEAAGWVDVGHHLGGAATPTVPTAAYRAAEFATMRCDYLLASAALARTAQHYEVLRTPITDTASDHYPVLARFDLP</sequence>
<comment type="caution">
    <text evidence="2">The sequence shown here is derived from an EMBL/GenBank/DDBJ whole genome shotgun (WGS) entry which is preliminary data.</text>
</comment>
<dbReference type="AlphaFoldDB" id="A0AAW7SYA4"/>
<proteinExistence type="predicted"/>
<evidence type="ECO:0000313" key="2">
    <source>
        <dbReference type="EMBL" id="MDN7795986.1"/>
    </source>
</evidence>
<dbReference type="RefSeq" id="WP_071039633.1">
    <property type="nucleotide sequence ID" value="NZ_JAUJRV010000008.1"/>
</dbReference>
<protein>
    <submittedName>
        <fullName evidence="2">Endonuclease/exonuclease/phosphatase family protein</fullName>
    </submittedName>
</protein>
<accession>A0AAW7SYA4</accession>
<keyword evidence="2" id="KW-0540">Nuclease</keyword>